<dbReference type="eggNOG" id="COG1493">
    <property type="taxonomic scope" value="Bacteria"/>
</dbReference>
<dbReference type="STRING" id="1121448.DGI_0283"/>
<dbReference type="PATRIC" id="fig|1121448.10.peg.288"/>
<proteinExistence type="predicted"/>
<dbReference type="EMBL" id="CP006585">
    <property type="protein sequence ID" value="AGW12213.1"/>
    <property type="molecule type" value="Genomic_DNA"/>
</dbReference>
<dbReference type="NCBIfam" id="TIGR04355">
    <property type="entry name" value="HprK_rel_B"/>
    <property type="match status" value="1"/>
</dbReference>
<reference evidence="1 2" key="1">
    <citation type="journal article" date="2013" name="J. Bacteriol.">
        <title>Roles of HynAB and Ech, the only two hydrogenases found in the model sulfate reducer Desulfovibrio gigas.</title>
        <authorList>
            <person name="Morais-Silva F.O."/>
            <person name="Santos C.I."/>
            <person name="Rodrigues R."/>
            <person name="Pereira I.A."/>
            <person name="Rodrigues-Pousada C."/>
        </authorList>
    </citation>
    <scope>NUCLEOTIDE SEQUENCE [LARGE SCALE GENOMIC DNA]</scope>
    <source>
        <strain evidence="2">ATCC 19364 / DSM 1382 / NCIMB 9332 / VKM B-1759</strain>
    </source>
</reference>
<accession>T2G7F2</accession>
<protein>
    <submittedName>
        <fullName evidence="1">Putative HPr kinase</fullName>
    </submittedName>
</protein>
<gene>
    <name evidence="1" type="ORF">DGI_0283</name>
</gene>
<keyword evidence="2" id="KW-1185">Reference proteome</keyword>
<evidence type="ECO:0000313" key="1">
    <source>
        <dbReference type="EMBL" id="AGW12213.1"/>
    </source>
</evidence>
<dbReference type="KEGG" id="dgg:DGI_0283"/>
<keyword evidence="1" id="KW-0808">Transferase</keyword>
<keyword evidence="1" id="KW-0418">Kinase</keyword>
<dbReference type="Gene3D" id="3.40.50.300">
    <property type="entry name" value="P-loop containing nucleotide triphosphate hydrolases"/>
    <property type="match status" value="1"/>
</dbReference>
<dbReference type="SUPFAM" id="SSF53795">
    <property type="entry name" value="PEP carboxykinase-like"/>
    <property type="match status" value="1"/>
</dbReference>
<evidence type="ECO:0000313" key="2">
    <source>
        <dbReference type="Proteomes" id="UP000016587"/>
    </source>
</evidence>
<dbReference type="AlphaFoldDB" id="T2G7F2"/>
<dbReference type="InterPro" id="IPR027597">
    <property type="entry name" value="HprK-rel_B"/>
</dbReference>
<dbReference type="GO" id="GO:0016301">
    <property type="term" value="F:kinase activity"/>
    <property type="evidence" value="ECO:0007669"/>
    <property type="project" value="UniProtKB-KW"/>
</dbReference>
<dbReference type="InterPro" id="IPR027417">
    <property type="entry name" value="P-loop_NTPase"/>
</dbReference>
<name>T2G7F2_MEGG1</name>
<organism evidence="1 2">
    <name type="scientific">Megalodesulfovibrio gigas (strain ATCC 19364 / DSM 1382 / NCIMB 9332 / VKM B-1759)</name>
    <name type="common">Desulfovibrio gigas</name>
    <dbReference type="NCBI Taxonomy" id="1121448"/>
    <lineage>
        <taxon>Bacteria</taxon>
        <taxon>Pseudomonadati</taxon>
        <taxon>Thermodesulfobacteriota</taxon>
        <taxon>Desulfovibrionia</taxon>
        <taxon>Desulfovibrionales</taxon>
        <taxon>Desulfovibrionaceae</taxon>
        <taxon>Megalodesulfovibrio</taxon>
    </lineage>
</organism>
<dbReference type="HOGENOM" id="CLU_760468_0_0_7"/>
<dbReference type="OrthoDB" id="5443147at2"/>
<reference evidence="2" key="2">
    <citation type="submission" date="2013-07" db="EMBL/GenBank/DDBJ databases">
        <authorList>
            <person name="Morais-Silva F.O."/>
            <person name="Rezende A.M."/>
            <person name="Pimentel C."/>
            <person name="Resende D.M."/>
            <person name="Santos C.I."/>
            <person name="Clemente C."/>
            <person name="de Oliveira L.M."/>
            <person name="da Silva S.M."/>
            <person name="Costa D.A."/>
            <person name="Varela-Raposo A."/>
            <person name="Horacio E.C.A."/>
            <person name="Matos M."/>
            <person name="Flores O."/>
            <person name="Ruiz J.C."/>
            <person name="Rodrigues-Pousada C."/>
        </authorList>
    </citation>
    <scope>NUCLEOTIDE SEQUENCE [LARGE SCALE GENOMIC DNA]</scope>
    <source>
        <strain evidence="2">ATCC 19364 / DSM 1382 / NCIMB 9332 / VKM B-1759</strain>
    </source>
</reference>
<sequence>MIPTVQQLVDAVLAETQTPHTLFLAFGHYVAEVRSNHAPLIETLRSYYRDFLTEPATPQAVIHAVEATPLEPVALAAQGLDFAAKQPDPGKTKIKEEFLDLPDGRLVRKRLTGLLFAFGAGRHLALGPCLQNDNQIVNFINNRFIEYCLDGGSLLFHAAGVARHGQGLALAGFSGMGKSTLALHIMRRGTQFVSNDRLMVKGGEPYDDPATGISMFGVAKMPRINPGTILNNPDLTSVMTEEEREEFESLPLDELWSLEHKYDAFIDECFGPGKFILASAMSGLVLLNWKRDGGPLKIAQIDLASRDDLMPAFMKPAGLFYGPGKETPYTMEAYRDLLARCPVYELSGGVDFDAAADWCASLIK</sequence>
<dbReference type="Proteomes" id="UP000016587">
    <property type="component" value="Chromosome"/>
</dbReference>
<dbReference type="RefSeq" id="WP_021758821.1">
    <property type="nucleotide sequence ID" value="NC_022444.1"/>
</dbReference>